<evidence type="ECO:0000259" key="8">
    <source>
        <dbReference type="Pfam" id="PF10411"/>
    </source>
</evidence>
<keyword evidence="4 7" id="KW-0574">Periplasm</keyword>
<keyword evidence="6 7" id="KW-0676">Redox-active center</keyword>
<gene>
    <name evidence="10" type="ORF">V6U78_00120</name>
</gene>
<organism evidence="10 11">
    <name type="scientific">Marinospirillum alkalitolerans</name>
    <dbReference type="NCBI Taxonomy" id="3123374"/>
    <lineage>
        <taxon>Bacteria</taxon>
        <taxon>Pseudomonadati</taxon>
        <taxon>Pseudomonadota</taxon>
        <taxon>Gammaproteobacteria</taxon>
        <taxon>Oceanospirillales</taxon>
        <taxon>Oceanospirillaceae</taxon>
        <taxon>Marinospirillum</taxon>
    </lineage>
</organism>
<evidence type="ECO:0000313" key="11">
    <source>
        <dbReference type="Proteomes" id="UP001621714"/>
    </source>
</evidence>
<dbReference type="Gene3D" id="3.10.450.70">
    <property type="entry name" value="Disulphide bond isomerase, DsbC/G, N-terminal"/>
    <property type="match status" value="1"/>
</dbReference>
<dbReference type="Proteomes" id="UP001621714">
    <property type="component" value="Unassembled WGS sequence"/>
</dbReference>
<name>A0ABW8PU66_9GAMM</name>
<evidence type="ECO:0000256" key="2">
    <source>
        <dbReference type="ARBA" id="ARBA00009813"/>
    </source>
</evidence>
<protein>
    <recommendedName>
        <fullName evidence="7">Thiol:disulfide interchange protein</fullName>
    </recommendedName>
</protein>
<dbReference type="Pfam" id="PF13098">
    <property type="entry name" value="Thioredoxin_2"/>
    <property type="match status" value="1"/>
</dbReference>
<dbReference type="InterPro" id="IPR012336">
    <property type="entry name" value="Thioredoxin-like_fold"/>
</dbReference>
<comment type="subcellular location">
    <subcellularLocation>
        <location evidence="1 7">Periplasm</location>
    </subcellularLocation>
</comment>
<comment type="similarity">
    <text evidence="2 7">Belongs to the thioredoxin family. DsbC subfamily.</text>
</comment>
<evidence type="ECO:0000256" key="1">
    <source>
        <dbReference type="ARBA" id="ARBA00004418"/>
    </source>
</evidence>
<proteinExistence type="inferred from homology"/>
<comment type="function">
    <text evidence="7">Required for disulfide bond formation in some periplasmic proteins. Acts by transferring its disulfide bond to other proteins and is reduced in the process.</text>
</comment>
<evidence type="ECO:0000256" key="5">
    <source>
        <dbReference type="ARBA" id="ARBA00023157"/>
    </source>
</evidence>
<keyword evidence="5" id="KW-1015">Disulfide bond</keyword>
<accession>A0ABW8PU66</accession>
<dbReference type="InterPro" id="IPR036249">
    <property type="entry name" value="Thioredoxin-like_sf"/>
</dbReference>
<dbReference type="InterPro" id="IPR018950">
    <property type="entry name" value="DiS-bond_isomerase_DsbC/G_N"/>
</dbReference>
<dbReference type="InterPro" id="IPR009094">
    <property type="entry name" value="DiS-bond_isomerase_DsbC/G_N_sf"/>
</dbReference>
<dbReference type="PANTHER" id="PTHR35272:SF3">
    <property type="entry name" value="THIOL:DISULFIDE INTERCHANGE PROTEIN DSBC"/>
    <property type="match status" value="1"/>
</dbReference>
<evidence type="ECO:0000256" key="4">
    <source>
        <dbReference type="ARBA" id="ARBA00022764"/>
    </source>
</evidence>
<dbReference type="Pfam" id="PF10411">
    <property type="entry name" value="DsbC_N"/>
    <property type="match status" value="1"/>
</dbReference>
<evidence type="ECO:0000256" key="6">
    <source>
        <dbReference type="ARBA" id="ARBA00023284"/>
    </source>
</evidence>
<feature type="domain" description="Thioredoxin-like fold" evidence="9">
    <location>
        <begin position="121"/>
        <end position="244"/>
    </location>
</feature>
<evidence type="ECO:0000256" key="7">
    <source>
        <dbReference type="RuleBase" id="RU364038"/>
    </source>
</evidence>
<dbReference type="PANTHER" id="PTHR35272">
    <property type="entry name" value="THIOL:DISULFIDE INTERCHANGE PROTEIN DSBC-RELATED"/>
    <property type="match status" value="1"/>
</dbReference>
<evidence type="ECO:0000256" key="3">
    <source>
        <dbReference type="ARBA" id="ARBA00022729"/>
    </source>
</evidence>
<evidence type="ECO:0000313" key="10">
    <source>
        <dbReference type="EMBL" id="MFK7159439.1"/>
    </source>
</evidence>
<dbReference type="SUPFAM" id="SSF54423">
    <property type="entry name" value="DsbC/DsbG N-terminal domain-like"/>
    <property type="match status" value="1"/>
</dbReference>
<keyword evidence="11" id="KW-1185">Reference proteome</keyword>
<reference evidence="10 11" key="1">
    <citation type="submission" date="2024-02" db="EMBL/GenBank/DDBJ databases">
        <title>Marinospirillum sp. MEB 164 isolated from Lonar lake sediment.</title>
        <authorList>
            <person name="Joshi A."/>
            <person name="Thite S."/>
        </authorList>
    </citation>
    <scope>NUCLEOTIDE SEQUENCE [LARGE SCALE GENOMIC DNA]</scope>
    <source>
        <strain evidence="10 11">MEB164</strain>
    </source>
</reference>
<dbReference type="SUPFAM" id="SSF52833">
    <property type="entry name" value="Thioredoxin-like"/>
    <property type="match status" value="1"/>
</dbReference>
<keyword evidence="3 7" id="KW-0732">Signal</keyword>
<dbReference type="Gene3D" id="3.40.30.10">
    <property type="entry name" value="Glutaredoxin"/>
    <property type="match status" value="1"/>
</dbReference>
<comment type="caution">
    <text evidence="10">The sequence shown here is derived from an EMBL/GenBank/DDBJ whole genome shotgun (WGS) entry which is preliminary data.</text>
</comment>
<feature type="domain" description="Disulphide bond isomerase DsbC/G N-terminal" evidence="8">
    <location>
        <begin position="31"/>
        <end position="96"/>
    </location>
</feature>
<sequence length="249" mass="27266">MLINRQKSLLLILLVCLAYLAQPLVADEGIEARLAQRLQSIDPRLNVISAEPTPVEGIYRVQINTGDLLYMHQEGEYIFAGSLLQVTERGLVDLTERAQSTQRQQVFAALPRDEQVIFPAEGETLASIAIFTDITCPYCVRLHEQVPELNAAGIEVRYLAFPRQGLNTPGEQLLTNVWCAADPVDAMNRAKAGERLADQQCANPIASQFELGRAQGVQGTPAIILPDGQLIPGFVPAARLIQELGGRTL</sequence>
<evidence type="ECO:0000259" key="9">
    <source>
        <dbReference type="Pfam" id="PF13098"/>
    </source>
</evidence>
<dbReference type="InterPro" id="IPR033954">
    <property type="entry name" value="DiS-bond_Isoase_DsbC/G"/>
</dbReference>
<dbReference type="CDD" id="cd03020">
    <property type="entry name" value="DsbA_DsbC_DsbG"/>
    <property type="match status" value="1"/>
</dbReference>
<dbReference type="EMBL" id="JBANFI010000001">
    <property type="protein sequence ID" value="MFK7159439.1"/>
    <property type="molecule type" value="Genomic_DNA"/>
</dbReference>
<dbReference type="InterPro" id="IPR051470">
    <property type="entry name" value="Thiol:disulfide_interchange"/>
</dbReference>
<dbReference type="RefSeq" id="WP_405335750.1">
    <property type="nucleotide sequence ID" value="NZ_JBANFI010000001.1"/>
</dbReference>